<dbReference type="EC" id="6.5.1.1" evidence="4"/>
<dbReference type="InterPro" id="IPR029710">
    <property type="entry name" value="LIG4"/>
</dbReference>
<evidence type="ECO:0000256" key="5">
    <source>
        <dbReference type="ARBA" id="ARBA00022073"/>
    </source>
</evidence>
<dbReference type="PANTHER" id="PTHR45997:SF1">
    <property type="entry name" value="DNA LIGASE 4"/>
    <property type="match status" value="1"/>
</dbReference>
<feature type="region of interest" description="Disordered" evidence="19">
    <location>
        <begin position="599"/>
        <end position="660"/>
    </location>
</feature>
<dbReference type="GO" id="GO:0005958">
    <property type="term" value="C:DNA-dependent protein kinase-DNA ligase 4 complex"/>
    <property type="evidence" value="ECO:0007669"/>
    <property type="project" value="TreeGrafter"/>
</dbReference>
<dbReference type="Gene3D" id="2.40.50.140">
    <property type="entry name" value="Nucleic acid-binding proteins"/>
    <property type="match status" value="1"/>
</dbReference>
<dbReference type="SUPFAM" id="SSF52113">
    <property type="entry name" value="BRCT domain"/>
    <property type="match status" value="2"/>
</dbReference>
<evidence type="ECO:0000256" key="19">
    <source>
        <dbReference type="SAM" id="MobiDB-lite"/>
    </source>
</evidence>
<dbReference type="eggNOG" id="KOG0966">
    <property type="taxonomic scope" value="Eukaryota"/>
</dbReference>
<evidence type="ECO:0000256" key="10">
    <source>
        <dbReference type="ARBA" id="ARBA00022763"/>
    </source>
</evidence>
<keyword evidence="6" id="KW-0436">Ligase</keyword>
<proteinExistence type="inferred from homology"/>
<evidence type="ECO:0000256" key="13">
    <source>
        <dbReference type="ARBA" id="ARBA00023172"/>
    </source>
</evidence>
<evidence type="ECO:0000256" key="8">
    <source>
        <dbReference type="ARBA" id="ARBA00022737"/>
    </source>
</evidence>
<dbReference type="Pfam" id="PF04679">
    <property type="entry name" value="DNA_ligase_A_C"/>
    <property type="match status" value="1"/>
</dbReference>
<dbReference type="GO" id="GO:0006303">
    <property type="term" value="P:double-strand break repair via nonhomologous end joining"/>
    <property type="evidence" value="ECO:0007669"/>
    <property type="project" value="TreeGrafter"/>
</dbReference>
<evidence type="ECO:0000256" key="18">
    <source>
        <dbReference type="ARBA" id="ARBA00034003"/>
    </source>
</evidence>
<evidence type="ECO:0000259" key="21">
    <source>
        <dbReference type="PROSITE" id="PS50172"/>
    </source>
</evidence>
<keyword evidence="10" id="KW-0227">DNA damage</keyword>
<evidence type="ECO:0000313" key="22">
    <source>
        <dbReference type="EMBL" id="EGD73304.1"/>
    </source>
</evidence>
<dbReference type="GO" id="GO:0006297">
    <property type="term" value="P:nucleotide-excision repair, DNA gap filling"/>
    <property type="evidence" value="ECO:0007669"/>
    <property type="project" value="TreeGrafter"/>
</dbReference>
<gene>
    <name evidence="22" type="ORF">PTSG_05019</name>
</gene>
<evidence type="ECO:0000256" key="15">
    <source>
        <dbReference type="ARBA" id="ARBA00023242"/>
    </source>
</evidence>
<dbReference type="STRING" id="946362.F2U9A1"/>
<dbReference type="GO" id="GO:0003910">
    <property type="term" value="F:DNA ligase (ATP) activity"/>
    <property type="evidence" value="ECO:0007669"/>
    <property type="project" value="UniProtKB-EC"/>
</dbReference>
<dbReference type="InterPro" id="IPR001357">
    <property type="entry name" value="BRCT_dom"/>
</dbReference>
<accession>F2U9A1</accession>
<dbReference type="KEGG" id="sre:PTSG_05019"/>
<keyword evidence="12" id="KW-0460">Magnesium</keyword>
<evidence type="ECO:0000313" key="23">
    <source>
        <dbReference type="Proteomes" id="UP000007799"/>
    </source>
</evidence>
<evidence type="ECO:0000256" key="14">
    <source>
        <dbReference type="ARBA" id="ARBA00023204"/>
    </source>
</evidence>
<dbReference type="GO" id="GO:0003677">
    <property type="term" value="F:DNA binding"/>
    <property type="evidence" value="ECO:0007669"/>
    <property type="project" value="InterPro"/>
</dbReference>
<dbReference type="FunCoup" id="F2U9A1">
    <property type="interactions" value="1037"/>
</dbReference>
<comment type="catalytic activity">
    <reaction evidence="18">
        <text>ATP + (deoxyribonucleotide)n-3'-hydroxyl + 5'-phospho-(deoxyribonucleotide)m = (deoxyribonucleotide)n+m + AMP + diphosphate.</text>
        <dbReference type="EC" id="6.5.1.1"/>
    </reaction>
</comment>
<evidence type="ECO:0000256" key="17">
    <source>
        <dbReference type="ARBA" id="ARBA00031942"/>
    </source>
</evidence>
<dbReference type="Pfam" id="PF01068">
    <property type="entry name" value="DNA_ligase_A_M"/>
    <property type="match status" value="1"/>
</dbReference>
<feature type="domain" description="BRCT" evidence="21">
    <location>
        <begin position="340"/>
        <end position="430"/>
    </location>
</feature>
<feature type="domain" description="ATP-dependent DNA ligase family profile" evidence="20">
    <location>
        <begin position="39"/>
        <end position="166"/>
    </location>
</feature>
<dbReference type="FunFam" id="2.40.50.140:FF:000150">
    <property type="entry name" value="DNA ligase"/>
    <property type="match status" value="1"/>
</dbReference>
<comment type="similarity">
    <text evidence="3">Belongs to the ATP-dependent DNA ligase family.</text>
</comment>
<dbReference type="InterPro" id="IPR012310">
    <property type="entry name" value="DNA_ligase_ATP-dep_cent"/>
</dbReference>
<evidence type="ECO:0000256" key="12">
    <source>
        <dbReference type="ARBA" id="ARBA00022842"/>
    </source>
</evidence>
<keyword evidence="15" id="KW-0539">Nucleus</keyword>
<dbReference type="Gene3D" id="3.30.470.30">
    <property type="entry name" value="DNA ligase/mRNA capping enzyme"/>
    <property type="match status" value="1"/>
</dbReference>
<dbReference type="GO" id="GO:0046872">
    <property type="term" value="F:metal ion binding"/>
    <property type="evidence" value="ECO:0007669"/>
    <property type="project" value="UniProtKB-KW"/>
</dbReference>
<dbReference type="InterPro" id="IPR012340">
    <property type="entry name" value="NA-bd_OB-fold"/>
</dbReference>
<dbReference type="AlphaFoldDB" id="F2U9A1"/>
<dbReference type="SUPFAM" id="SSF56091">
    <property type="entry name" value="DNA ligase/mRNA capping enzyme, catalytic domain"/>
    <property type="match status" value="1"/>
</dbReference>
<keyword evidence="7" id="KW-0479">Metal-binding</keyword>
<name>F2U9A1_SALR5</name>
<evidence type="ECO:0000256" key="3">
    <source>
        <dbReference type="ARBA" id="ARBA00007572"/>
    </source>
</evidence>
<keyword evidence="14" id="KW-0234">DNA repair</keyword>
<keyword evidence="8" id="KW-0677">Repeat</keyword>
<keyword evidence="23" id="KW-1185">Reference proteome</keyword>
<protein>
    <recommendedName>
        <fullName evidence="5">DNA ligase 4</fullName>
        <ecNumber evidence="4">6.5.1.1</ecNumber>
    </recommendedName>
    <alternativeName>
        <fullName evidence="17">DNA ligase IV</fullName>
    </alternativeName>
    <alternativeName>
        <fullName evidence="16">Polydeoxyribonucleotide synthase [ATP] 4</fullName>
    </alternativeName>
</protein>
<dbReference type="GO" id="GO:0006310">
    <property type="term" value="P:DNA recombination"/>
    <property type="evidence" value="ECO:0007669"/>
    <property type="project" value="UniProtKB-KW"/>
</dbReference>
<reference evidence="22" key="1">
    <citation type="submission" date="2009-08" db="EMBL/GenBank/DDBJ databases">
        <title>Annotation of Salpingoeca rosetta.</title>
        <authorList>
            <consortium name="The Broad Institute Genome Sequencing Platform"/>
            <person name="Russ C."/>
            <person name="Cuomo C."/>
            <person name="Burger G."/>
            <person name="Gray M.W."/>
            <person name="Holland P.W.H."/>
            <person name="King N."/>
            <person name="Lang F.B.F."/>
            <person name="Roger A.J."/>
            <person name="Ruiz-Trillo I."/>
            <person name="Young S.K."/>
            <person name="Zeng Q."/>
            <person name="Gargeya S."/>
            <person name="Alvarado L."/>
            <person name="Berlin A."/>
            <person name="Chapman S.B."/>
            <person name="Chen Z."/>
            <person name="Freedman E."/>
            <person name="Gellesch M."/>
            <person name="Goldberg J."/>
            <person name="Griggs A."/>
            <person name="Gujja S."/>
            <person name="Heilman E."/>
            <person name="Heiman D."/>
            <person name="Howarth C."/>
            <person name="Mehta T."/>
            <person name="Neiman D."/>
            <person name="Pearson M."/>
            <person name="Roberts A."/>
            <person name="Saif S."/>
            <person name="Shea T."/>
            <person name="Shenoy N."/>
            <person name="Sisk P."/>
            <person name="Stolte C."/>
            <person name="Sykes S."/>
            <person name="White J."/>
            <person name="Yandava C."/>
            <person name="Haas B."/>
            <person name="Nusbaum C."/>
            <person name="Birren B."/>
        </authorList>
    </citation>
    <scope>NUCLEOTIDE SEQUENCE [LARGE SCALE GENOMIC DNA]</scope>
    <source>
        <strain evidence="22">ATCC 50818</strain>
    </source>
</reference>
<dbReference type="CDD" id="cd07968">
    <property type="entry name" value="OBF_DNA_ligase_IV"/>
    <property type="match status" value="1"/>
</dbReference>
<organism evidence="23">
    <name type="scientific">Salpingoeca rosetta (strain ATCC 50818 / BSB-021)</name>
    <dbReference type="NCBI Taxonomy" id="946362"/>
    <lineage>
        <taxon>Eukaryota</taxon>
        <taxon>Choanoflagellata</taxon>
        <taxon>Craspedida</taxon>
        <taxon>Salpingoecidae</taxon>
        <taxon>Salpingoeca</taxon>
    </lineage>
</organism>
<dbReference type="PROSITE" id="PS50160">
    <property type="entry name" value="DNA_LIGASE_A3"/>
    <property type="match status" value="1"/>
</dbReference>
<dbReference type="InterPro" id="IPR012309">
    <property type="entry name" value="DNA_ligase_ATP-dep_C"/>
</dbReference>
<comment type="cofactor">
    <cofactor evidence="1">
        <name>Mg(2+)</name>
        <dbReference type="ChEBI" id="CHEBI:18420"/>
    </cofactor>
</comment>
<evidence type="ECO:0000256" key="6">
    <source>
        <dbReference type="ARBA" id="ARBA00022598"/>
    </source>
</evidence>
<dbReference type="PROSITE" id="PS50172">
    <property type="entry name" value="BRCT"/>
    <property type="match status" value="2"/>
</dbReference>
<evidence type="ECO:0000256" key="7">
    <source>
        <dbReference type="ARBA" id="ARBA00022723"/>
    </source>
</evidence>
<comment type="subcellular location">
    <subcellularLocation>
        <location evidence="2">Nucleus</location>
    </subcellularLocation>
</comment>
<feature type="compositionally biased region" description="Low complexity" evidence="19">
    <location>
        <begin position="599"/>
        <end position="643"/>
    </location>
</feature>
<keyword evidence="13" id="KW-0233">DNA recombination</keyword>
<evidence type="ECO:0000256" key="4">
    <source>
        <dbReference type="ARBA" id="ARBA00012727"/>
    </source>
</evidence>
<evidence type="ECO:0000256" key="9">
    <source>
        <dbReference type="ARBA" id="ARBA00022741"/>
    </source>
</evidence>
<evidence type="ECO:0000256" key="1">
    <source>
        <dbReference type="ARBA" id="ARBA00001946"/>
    </source>
</evidence>
<dbReference type="GO" id="GO:0005524">
    <property type="term" value="F:ATP binding"/>
    <property type="evidence" value="ECO:0007669"/>
    <property type="project" value="UniProtKB-KW"/>
</dbReference>
<dbReference type="SUPFAM" id="SSF50249">
    <property type="entry name" value="Nucleic acid-binding proteins"/>
    <property type="match status" value="1"/>
</dbReference>
<evidence type="ECO:0000259" key="20">
    <source>
        <dbReference type="PROSITE" id="PS50160"/>
    </source>
</evidence>
<dbReference type="RefSeq" id="XP_004994335.1">
    <property type="nucleotide sequence ID" value="XM_004994278.1"/>
</dbReference>
<dbReference type="GeneID" id="16074914"/>
<dbReference type="PANTHER" id="PTHR45997">
    <property type="entry name" value="DNA LIGASE 4"/>
    <property type="match status" value="1"/>
</dbReference>
<dbReference type="Proteomes" id="UP000007799">
    <property type="component" value="Unassembled WGS sequence"/>
</dbReference>
<dbReference type="OMA" id="EYESTHE"/>
<evidence type="ECO:0000256" key="16">
    <source>
        <dbReference type="ARBA" id="ARBA00030676"/>
    </source>
</evidence>
<dbReference type="OrthoDB" id="151490at2759"/>
<evidence type="ECO:0000256" key="11">
    <source>
        <dbReference type="ARBA" id="ARBA00022840"/>
    </source>
</evidence>
<feature type="compositionally biased region" description="Low complexity" evidence="19">
    <location>
        <begin position="650"/>
        <end position="660"/>
    </location>
</feature>
<dbReference type="InParanoid" id="F2U9A1"/>
<feature type="domain" description="BRCT" evidence="21">
    <location>
        <begin position="531"/>
        <end position="596"/>
    </location>
</feature>
<dbReference type="InterPro" id="IPR036420">
    <property type="entry name" value="BRCT_dom_sf"/>
</dbReference>
<dbReference type="Gene3D" id="3.40.50.10190">
    <property type="entry name" value="BRCT domain"/>
    <property type="match status" value="2"/>
</dbReference>
<evidence type="ECO:0000256" key="2">
    <source>
        <dbReference type="ARBA" id="ARBA00004123"/>
    </source>
</evidence>
<sequence length="660" mass="74638">MVGFDRESKSVIVKGDNFDVKALGRPGVTRDRYPTAIQCYIVFDLVLLNGEPWYDRPLRERKEMLARIITPDNERIILADYKIGRSNDDFLKFANAAIDEREEGVMIKDLDSKYLLGRRDKAWMKWKPEYVDTLADDLDLLVVGGYHGEGTRRSGGISHFLLAVAEPPQPGEKPTMFNTFCKVGTGYSLKQLREIQARLRPHWKTFNTDPRNMSMSRKVRLAMPGFKEKPDVWIEPEESIIVQVKAAEICPTEKFAARFTLRFPRLQRFRLDKNWWECMLQTELMPLYDRASGKIAHRALEDHHFNADNGKLKAKRAKRTTASFRVAEHFKAADLSDIKEKSKIFSGLRLRVIGIDRITRRVMSKQDIERKIKEFGGTPVQRYEEGVLPVSDMENITVRALPQDIDIVKTSWVLDCCRLGLRLAFNPKYLLRTSTATAEALKEQVDAFGDSYEEDLTEEDFDEMLARLTDKQHTTHPAFPLLSHTELAEVEVEYTTGLQPLRLARVFLDMDKGPAGEYSTVRKTGLEVLFLGGQVMDKLDRTCTHVLVDEQGDLSRVAEYDSLFRDWPQRPKVVGCAWVKECVKLNREVDEAGFMVKAPRASGSTSPESSTTATTAAPTAAQAGATTTSSSASSSSSSTRPAPLVRRRSISAASVRADLQ</sequence>
<keyword evidence="11" id="KW-0067">ATP-binding</keyword>
<dbReference type="GO" id="GO:0032807">
    <property type="term" value="C:DNA ligase IV complex"/>
    <property type="evidence" value="ECO:0007669"/>
    <property type="project" value="TreeGrafter"/>
</dbReference>
<keyword evidence="9" id="KW-0547">Nucleotide-binding</keyword>
<dbReference type="EMBL" id="GL832965">
    <property type="protein sequence ID" value="EGD73304.1"/>
    <property type="molecule type" value="Genomic_DNA"/>
</dbReference>